<organism evidence="5 6">
    <name type="scientific">Clostridium celatum DSM 1785</name>
    <dbReference type="NCBI Taxonomy" id="545697"/>
    <lineage>
        <taxon>Bacteria</taxon>
        <taxon>Bacillati</taxon>
        <taxon>Bacillota</taxon>
        <taxon>Clostridia</taxon>
        <taxon>Eubacteriales</taxon>
        <taxon>Clostridiaceae</taxon>
        <taxon>Clostridium</taxon>
    </lineage>
</organism>
<dbReference type="SUPFAM" id="SSF49363">
    <property type="entry name" value="Purple acid phosphatase, N-terminal domain"/>
    <property type="match status" value="1"/>
</dbReference>
<dbReference type="STRING" id="545697.HMPREF0216_02330"/>
<dbReference type="SUPFAM" id="SSF56300">
    <property type="entry name" value="Metallo-dependent phosphatases"/>
    <property type="match status" value="1"/>
</dbReference>
<feature type="domain" description="Calcineurin-like phosphoesterase" evidence="3">
    <location>
        <begin position="160"/>
        <end position="352"/>
    </location>
</feature>
<proteinExistence type="predicted"/>
<dbReference type="Proteomes" id="UP000010420">
    <property type="component" value="Unassembled WGS sequence"/>
</dbReference>
<dbReference type="HOGENOM" id="CLU_357790_0_0_9"/>
<dbReference type="Pfam" id="PF16656">
    <property type="entry name" value="Pur_ac_phosph_N"/>
    <property type="match status" value="1"/>
</dbReference>
<dbReference type="GO" id="GO:0000272">
    <property type="term" value="P:polysaccharide catabolic process"/>
    <property type="evidence" value="ECO:0007669"/>
    <property type="project" value="InterPro"/>
</dbReference>
<dbReference type="GO" id="GO:0003993">
    <property type="term" value="F:acid phosphatase activity"/>
    <property type="evidence" value="ECO:0007669"/>
    <property type="project" value="InterPro"/>
</dbReference>
<evidence type="ECO:0000259" key="3">
    <source>
        <dbReference type="Pfam" id="PF00149"/>
    </source>
</evidence>
<feature type="signal peptide" evidence="2">
    <location>
        <begin position="1"/>
        <end position="29"/>
    </location>
</feature>
<dbReference type="eggNOG" id="COG1409">
    <property type="taxonomic scope" value="Bacteria"/>
</dbReference>
<comment type="caution">
    <text evidence="5">The sequence shown here is derived from an EMBL/GenBank/DDBJ whole genome shotgun (WGS) entry which is preliminary data.</text>
</comment>
<dbReference type="Pfam" id="PF00149">
    <property type="entry name" value="Metallophos"/>
    <property type="match status" value="1"/>
</dbReference>
<reference evidence="5 6" key="1">
    <citation type="submission" date="2012-05" db="EMBL/GenBank/DDBJ databases">
        <authorList>
            <person name="Weinstock G."/>
            <person name="Sodergren E."/>
            <person name="Lobos E.A."/>
            <person name="Fulton L."/>
            <person name="Fulton R."/>
            <person name="Courtney L."/>
            <person name="Fronick C."/>
            <person name="O'Laughlin M."/>
            <person name="Godfrey J."/>
            <person name="Wilson R.M."/>
            <person name="Miner T."/>
            <person name="Farmer C."/>
            <person name="Delehaunty K."/>
            <person name="Cordes M."/>
            <person name="Minx P."/>
            <person name="Tomlinson C."/>
            <person name="Chen J."/>
            <person name="Wollam A."/>
            <person name="Pepin K.H."/>
            <person name="Bhonagiri V."/>
            <person name="Zhang X."/>
            <person name="Suruliraj S."/>
            <person name="Warren W."/>
            <person name="Mitreva M."/>
            <person name="Mardis E.R."/>
            <person name="Wilson R.K."/>
        </authorList>
    </citation>
    <scope>NUCLEOTIDE SEQUENCE [LARGE SCALE GENOMIC DNA]</scope>
    <source>
        <strain evidence="5 6">DSM 1785</strain>
    </source>
</reference>
<dbReference type="InterPro" id="IPR008965">
    <property type="entry name" value="CBM2/CBM3_carb-bd_dom_sf"/>
</dbReference>
<gene>
    <name evidence="5" type="ORF">HMPREF0216_02330</name>
</gene>
<sequence length="783" mass="86907">MIKRNKTITLSIAMAMSVTMLGGISNAYALNVDLNNEAIIEVSQEEDEVFEEVINEKENSMPKQVNVHMGENPSTEVNFTYTTINSDLETKVVLNKVGDSEKITVLGENSIGNADKYFHKISVNNLEPNTQYEYTVGTGESTFSGKFKTAPAIGSKETIKFAYIADTQVSNETNAKALGATLAEVNKIEDLDFVYLAGDTTDKATSETQWELLFNNDGAFPTGGQDMFANNLVSVVQGNHDNNSLTRHINAPAEAGNIVYSYDYGPATFIMLNLEAARYDADARLEQKEYLESVVKDAKERGQWTFVGFHKSIYTGASHITDSDIIEARKYWAPIFTELDVDVVMQGHDHVYSRGFVDENGYKAEVITNEDGSVEDPDNVPLYMVGGHAGGLKWYSKKNYTVGDGDLLAPGYSFLDVNSTDTGSDVKKEQVIVEVEVSENEFTLNTYMFKYDTTTDTITTDKYLYDTLTVVRDLEESPYTVSMSDVENVEGKSGVEFKVPVIVNELPTDSVIRAAEMEFNIPEDLEVKEVQLNNKVIKANNWDYNVVDGKLRVALANLDDEPIFVNNTAGDKNAVTLTVALKEDKSKDDKTYITMSDLVLRCEDDIDIEYNTKNAKSTITFVEKELAQVSARELYVSEGVDVIPENMKAVAAEFTLVENTTNIKFGEDIFYYSPEFTDKTGKVTYVALVSEETTLESLSNINGYTLTEGKEQAESVIFGDINNDGIDAQDALLAVSTWLRKSNLDNKNMITINVSADGRINTRDAIDIVDNYVSGKEFKVLSK</sequence>
<name>L1QCP3_9CLOT</name>
<dbReference type="GO" id="GO:0046872">
    <property type="term" value="F:metal ion binding"/>
    <property type="evidence" value="ECO:0007669"/>
    <property type="project" value="InterPro"/>
</dbReference>
<evidence type="ECO:0000259" key="4">
    <source>
        <dbReference type="Pfam" id="PF16656"/>
    </source>
</evidence>
<dbReference type="InterPro" id="IPR029052">
    <property type="entry name" value="Metallo-depent_PP-like"/>
</dbReference>
<dbReference type="SUPFAM" id="SSF49384">
    <property type="entry name" value="Carbohydrate-binding domain"/>
    <property type="match status" value="1"/>
</dbReference>
<dbReference type="AlphaFoldDB" id="L1QCP3"/>
<protein>
    <submittedName>
        <fullName evidence="5">Ser/Thr phosphatase family protein</fullName>
    </submittedName>
</protein>
<evidence type="ECO:0000313" key="5">
    <source>
        <dbReference type="EMBL" id="EKY25748.1"/>
    </source>
</evidence>
<dbReference type="PANTHER" id="PTHR22953:SF153">
    <property type="entry name" value="PURPLE ACID PHOSPHATASE"/>
    <property type="match status" value="1"/>
</dbReference>
<dbReference type="InterPro" id="IPR015914">
    <property type="entry name" value="PAPs_N"/>
</dbReference>
<keyword evidence="1 2" id="KW-0732">Signal</keyword>
<dbReference type="GO" id="GO:0030246">
    <property type="term" value="F:carbohydrate binding"/>
    <property type="evidence" value="ECO:0007669"/>
    <property type="project" value="InterPro"/>
</dbReference>
<evidence type="ECO:0000313" key="6">
    <source>
        <dbReference type="Proteomes" id="UP000010420"/>
    </source>
</evidence>
<dbReference type="InterPro" id="IPR008963">
    <property type="entry name" value="Purple_acid_Pase-like_N"/>
</dbReference>
<dbReference type="Gene3D" id="2.60.40.380">
    <property type="entry name" value="Purple acid phosphatase-like, N-terminal"/>
    <property type="match status" value="1"/>
</dbReference>
<dbReference type="InterPro" id="IPR036439">
    <property type="entry name" value="Dockerin_dom_sf"/>
</dbReference>
<dbReference type="OrthoDB" id="9809781at2"/>
<evidence type="ECO:0000256" key="2">
    <source>
        <dbReference type="SAM" id="SignalP"/>
    </source>
</evidence>
<dbReference type="PANTHER" id="PTHR22953">
    <property type="entry name" value="ACID PHOSPHATASE RELATED"/>
    <property type="match status" value="1"/>
</dbReference>
<feature type="domain" description="Purple acid phosphatase N-terminal" evidence="4">
    <location>
        <begin position="62"/>
        <end position="147"/>
    </location>
</feature>
<feature type="chain" id="PRO_5003956674" evidence="2">
    <location>
        <begin position="30"/>
        <end position="783"/>
    </location>
</feature>
<dbReference type="PATRIC" id="fig|545697.3.peg.2292"/>
<dbReference type="Gene3D" id="3.60.21.10">
    <property type="match status" value="1"/>
</dbReference>
<keyword evidence="6" id="KW-1185">Reference proteome</keyword>
<dbReference type="SUPFAM" id="SSF63446">
    <property type="entry name" value="Type I dockerin domain"/>
    <property type="match status" value="1"/>
</dbReference>
<dbReference type="Gene3D" id="1.10.1330.10">
    <property type="entry name" value="Dockerin domain"/>
    <property type="match status" value="1"/>
</dbReference>
<evidence type="ECO:0000256" key="1">
    <source>
        <dbReference type="ARBA" id="ARBA00022729"/>
    </source>
</evidence>
<dbReference type="RefSeq" id="WP_005214099.1">
    <property type="nucleotide sequence ID" value="NZ_KB291655.1"/>
</dbReference>
<dbReference type="InterPro" id="IPR004843">
    <property type="entry name" value="Calcineurin-like_PHP"/>
</dbReference>
<accession>L1QCP3</accession>
<dbReference type="EMBL" id="AMEZ01000064">
    <property type="protein sequence ID" value="EKY25748.1"/>
    <property type="molecule type" value="Genomic_DNA"/>
</dbReference>
<dbReference type="InterPro" id="IPR039331">
    <property type="entry name" value="PAPs-like"/>
</dbReference>